<dbReference type="InterPro" id="IPR011050">
    <property type="entry name" value="Pectin_lyase_fold/virulence"/>
</dbReference>
<dbReference type="CDD" id="cd01344">
    <property type="entry name" value="PL2_Passenger_AT"/>
    <property type="match status" value="1"/>
</dbReference>
<feature type="chain" id="PRO_5043876390" evidence="1">
    <location>
        <begin position="24"/>
        <end position="844"/>
    </location>
</feature>
<evidence type="ECO:0000313" key="4">
    <source>
        <dbReference type="Proteomes" id="UP001058124"/>
    </source>
</evidence>
<dbReference type="SUPFAM" id="SSF103515">
    <property type="entry name" value="Autotransporter"/>
    <property type="match status" value="1"/>
</dbReference>
<dbReference type="Gene3D" id="2.40.128.130">
    <property type="entry name" value="Autotransporter beta-domain"/>
    <property type="match status" value="1"/>
</dbReference>
<dbReference type="PANTHER" id="PTHR35037:SF3">
    <property type="entry name" value="C-TERMINAL REGION OF AIDA-LIKE PROTEIN"/>
    <property type="match status" value="1"/>
</dbReference>
<dbReference type="PROSITE" id="PS51208">
    <property type="entry name" value="AUTOTRANSPORTER"/>
    <property type="match status" value="1"/>
</dbReference>
<dbReference type="InterPro" id="IPR051551">
    <property type="entry name" value="Autotransporter_adhesion"/>
</dbReference>
<dbReference type="PANTHER" id="PTHR35037">
    <property type="entry name" value="C-TERMINAL REGION OF AIDA-LIKE PROTEIN"/>
    <property type="match status" value="1"/>
</dbReference>
<comment type="caution">
    <text evidence="3">The sequence shown here is derived from an EMBL/GenBank/DDBJ whole genome shotgun (WGS) entry which is preliminary data.</text>
</comment>
<dbReference type="Gene3D" id="2.160.20.20">
    <property type="match status" value="1"/>
</dbReference>
<dbReference type="NCBIfam" id="TIGR01414">
    <property type="entry name" value="autotrans_barl"/>
    <property type="match status" value="1"/>
</dbReference>
<dbReference type="InterPro" id="IPR006315">
    <property type="entry name" value="OM_autotransptr_brl_dom"/>
</dbReference>
<dbReference type="Proteomes" id="UP001058124">
    <property type="component" value="Unassembled WGS sequence"/>
</dbReference>
<evidence type="ECO:0000259" key="2">
    <source>
        <dbReference type="PROSITE" id="PS51208"/>
    </source>
</evidence>
<dbReference type="SUPFAM" id="SSF51126">
    <property type="entry name" value="Pectin lyase-like"/>
    <property type="match status" value="1"/>
</dbReference>
<dbReference type="Pfam" id="PF03797">
    <property type="entry name" value="Autotransporter"/>
    <property type="match status" value="1"/>
</dbReference>
<feature type="signal peptide" evidence="1">
    <location>
        <begin position="1"/>
        <end position="23"/>
    </location>
</feature>
<dbReference type="InterPro" id="IPR043990">
    <property type="entry name" value="AC_1"/>
</dbReference>
<keyword evidence="4" id="KW-1185">Reference proteome</keyword>
<evidence type="ECO:0000313" key="3">
    <source>
        <dbReference type="EMBL" id="GKX53893.1"/>
    </source>
</evidence>
<organism evidence="3 4">
    <name type="scientific">Leminorella grimontii</name>
    <dbReference type="NCBI Taxonomy" id="82981"/>
    <lineage>
        <taxon>Bacteria</taxon>
        <taxon>Pseudomonadati</taxon>
        <taxon>Pseudomonadota</taxon>
        <taxon>Gammaproteobacteria</taxon>
        <taxon>Enterobacterales</taxon>
        <taxon>Budviciaceae</taxon>
        <taxon>Leminorella</taxon>
    </lineage>
</organism>
<name>A0AAV5MVM5_9GAMM</name>
<dbReference type="GO" id="GO:0019867">
    <property type="term" value="C:outer membrane"/>
    <property type="evidence" value="ECO:0007669"/>
    <property type="project" value="InterPro"/>
</dbReference>
<gene>
    <name evidence="3" type="primary">yapE</name>
    <name evidence="3" type="ORF">SOASR030_00050</name>
</gene>
<protein>
    <submittedName>
        <fullName evidence="3">Autotransporter</fullName>
    </submittedName>
</protein>
<feature type="domain" description="Autotransporter" evidence="2">
    <location>
        <begin position="574"/>
        <end position="844"/>
    </location>
</feature>
<sequence length="844" mass="87787">MRYSAMALAVASAVSFYSTNANAATDYDTQIVVGAGQTLTLSSGDLVIPASIGDDEGAITVEGAGSVVNANGATIEAHGNFVRGLVVRDGGTLNAVNTDISSDSSGIVAKEATINLTGGAISVSADDYVAGISAKLSALDIKGTQISSVGYGARGVEGVDSTMMLEDVNIFIDGVNGVGVNVDLGSNATIKNSVIKSGNSDGGMGIIMSGSELSVSSVELTTLSDFSNGILVNAGVVNIADSSVSTEGDSSDAIHLGGSFSPIVNANNLRVTTKGEDAVGLMFISGSSGEQRATLQNSSVSSAQSDGIFMYDTVGYVDLIGSTVTGGSGTVMTVQNNSTSTLVADSSTLNGDLVVFSDSTADVTLKNASVLNGAADNVTVLNMSNSQWNLSGDSSVGVFKGVNSTVVFNTPDAGVFKTLKLGSLAGDNTTFVLNTVLNEGGANAQSDKIHVTGDASGDHTLVINQAGGLGALTEGDGIQVVAIDGDATGSFKLGNRVSAGAYEYLLYQGGESDVDDWYLRSYLQTSEDPSAEGEGEGVVLYRPEVANYVAAPYLNEQYGFDAIGTRHERIGDDVSRSANGAWGRISGQHVENESGSFSYTTNTWFAQLGMDLYQAQNDADTKTTAGVMMTFGRQMTDAKDGVRSLMPDSSTSVGNVDSDMYSLGAYYSRDTQDGAYLDLVTQGTYYRNEYSSDHDAKQTGYGAVLSVEVGKAFPLGNGWSVEPQAQLMYQYLNLDAFHDDVSDVEGVSHSSARARGGLRIIKDMETVKPYVTMDVVHSLNDAPDVKVGSTKMSSGFTETWWRMGTGISVKVADKVSVYGDVKYQKDFSSDVDGYSGNVGVKVSF</sequence>
<dbReference type="Pfam" id="PF18883">
    <property type="entry name" value="AC_1"/>
    <property type="match status" value="1"/>
</dbReference>
<keyword evidence="1" id="KW-0732">Signal</keyword>
<dbReference type="InterPro" id="IPR005546">
    <property type="entry name" value="Autotransporte_beta"/>
</dbReference>
<reference evidence="3" key="1">
    <citation type="submission" date="2022-06" db="EMBL/GenBank/DDBJ databases">
        <title>Draft genome sequences of Leminorella grimontii str. JCM5902.</title>
        <authorList>
            <person name="Wakabayashi Y."/>
            <person name="Kojima K."/>
        </authorList>
    </citation>
    <scope>NUCLEOTIDE SEQUENCE</scope>
    <source>
        <strain evidence="3">JCM 5902</strain>
    </source>
</reference>
<dbReference type="AlphaFoldDB" id="A0AAV5MVM5"/>
<dbReference type="InterPro" id="IPR012332">
    <property type="entry name" value="Autotransporter_pectin_lyase_C"/>
</dbReference>
<dbReference type="EMBL" id="BRLH01000001">
    <property type="protein sequence ID" value="GKX53893.1"/>
    <property type="molecule type" value="Genomic_DNA"/>
</dbReference>
<dbReference type="InterPro" id="IPR036709">
    <property type="entry name" value="Autotransporte_beta_dom_sf"/>
</dbReference>
<accession>A0AAV5MVM5</accession>
<evidence type="ECO:0000256" key="1">
    <source>
        <dbReference type="SAM" id="SignalP"/>
    </source>
</evidence>
<dbReference type="SMART" id="SM00869">
    <property type="entry name" value="Autotransporter"/>
    <property type="match status" value="1"/>
</dbReference>
<proteinExistence type="predicted"/>